<dbReference type="EMBL" id="CP007139">
    <property type="protein sequence ID" value="AIE86664.1"/>
    <property type="molecule type" value="Genomic_DNA"/>
</dbReference>
<evidence type="ECO:0000313" key="6">
    <source>
        <dbReference type="Proteomes" id="UP000027982"/>
    </source>
</evidence>
<keyword evidence="2 5" id="KW-0808">Transferase</keyword>
<dbReference type="AlphaFoldDB" id="A0A068NY58"/>
<feature type="domain" description="Glycosyltransferase subfamily 4-like N-terminal" evidence="4">
    <location>
        <begin position="15"/>
        <end position="165"/>
    </location>
</feature>
<keyword evidence="6" id="KW-1185">Reference proteome</keyword>
<dbReference type="SUPFAM" id="SSF53756">
    <property type="entry name" value="UDP-Glycosyltransferase/glycogen phosphorylase"/>
    <property type="match status" value="1"/>
</dbReference>
<dbReference type="Gene3D" id="3.40.50.2000">
    <property type="entry name" value="Glycogen Phosphorylase B"/>
    <property type="match status" value="2"/>
</dbReference>
<evidence type="ECO:0000259" key="4">
    <source>
        <dbReference type="Pfam" id="PF13579"/>
    </source>
</evidence>
<evidence type="ECO:0000259" key="3">
    <source>
        <dbReference type="Pfam" id="PF00534"/>
    </source>
</evidence>
<gene>
    <name evidence="5" type="ORF">OP10G_3296</name>
</gene>
<dbReference type="PANTHER" id="PTHR12526">
    <property type="entry name" value="GLYCOSYLTRANSFERASE"/>
    <property type="match status" value="1"/>
</dbReference>
<dbReference type="Pfam" id="PF00534">
    <property type="entry name" value="Glycos_transf_1"/>
    <property type="match status" value="1"/>
</dbReference>
<dbReference type="STRING" id="661478.OP10G_3296"/>
<dbReference type="Pfam" id="PF13579">
    <property type="entry name" value="Glyco_trans_4_4"/>
    <property type="match status" value="1"/>
</dbReference>
<dbReference type="GO" id="GO:0016757">
    <property type="term" value="F:glycosyltransferase activity"/>
    <property type="evidence" value="ECO:0007669"/>
    <property type="project" value="UniProtKB-KW"/>
</dbReference>
<sequence length="383" mass="43003">MRILQVVSSIDPATGGPSEVIRQQARAFIELGHSMEVATCDAPGLPFIDEFPCKVHPLGPGSTAFAYAPDLHPWLLKNAAGFDAVIMNGLWQYTGFATWRAMRKLGRPYVVFTHGMLDPWFKHTFPLKHLKKSLYWPWGEYRVLRDAKSVLFTCEDERVLARQSFKLYKANERVATLGITNPSGIPEQQRAVFFTAFPQLEGKRILLYLSRIHPKKGCDLLITAFAEVCATDKDLALVVAGPDQVGWMGELQRLSESLGIAERVHWPGMLTGDLKWGAYHASEAFILPSHQENFGIVVAEALACGRPVLLSRKVNIWREIAEDKAGFVAEDTLEGTRELLVSWLDTAVSEKLAMSDRAKQCFESRFEIKKSARGLLEILEEMR</sequence>
<dbReference type="InterPro" id="IPR001296">
    <property type="entry name" value="Glyco_trans_1"/>
</dbReference>
<dbReference type="RefSeq" id="WP_025229393.1">
    <property type="nucleotide sequence ID" value="NZ_CP007139.1"/>
</dbReference>
<proteinExistence type="predicted"/>
<protein>
    <submittedName>
        <fullName evidence="5">Group 1 glycosyl transferase</fullName>
    </submittedName>
</protein>
<dbReference type="PANTHER" id="PTHR12526:SF510">
    <property type="entry name" value="D-INOSITOL 3-PHOSPHATE GLYCOSYLTRANSFERASE"/>
    <property type="match status" value="1"/>
</dbReference>
<evidence type="ECO:0000256" key="1">
    <source>
        <dbReference type="ARBA" id="ARBA00022676"/>
    </source>
</evidence>
<dbReference type="Proteomes" id="UP000027982">
    <property type="component" value="Chromosome"/>
</dbReference>
<evidence type="ECO:0000256" key="2">
    <source>
        <dbReference type="ARBA" id="ARBA00022679"/>
    </source>
</evidence>
<organism evidence="5 6">
    <name type="scientific">Fimbriimonas ginsengisoli Gsoil 348</name>
    <dbReference type="NCBI Taxonomy" id="661478"/>
    <lineage>
        <taxon>Bacteria</taxon>
        <taxon>Bacillati</taxon>
        <taxon>Armatimonadota</taxon>
        <taxon>Fimbriimonadia</taxon>
        <taxon>Fimbriimonadales</taxon>
        <taxon>Fimbriimonadaceae</taxon>
        <taxon>Fimbriimonas</taxon>
    </lineage>
</organism>
<evidence type="ECO:0000313" key="5">
    <source>
        <dbReference type="EMBL" id="AIE86664.1"/>
    </source>
</evidence>
<dbReference type="HOGENOM" id="CLU_009583_2_1_0"/>
<feature type="domain" description="Glycosyl transferase family 1" evidence="3">
    <location>
        <begin position="201"/>
        <end position="332"/>
    </location>
</feature>
<dbReference type="eggNOG" id="COG0438">
    <property type="taxonomic scope" value="Bacteria"/>
</dbReference>
<dbReference type="OrthoDB" id="9764577at2"/>
<accession>A0A068NY58</accession>
<dbReference type="KEGG" id="fgi:OP10G_3296"/>
<reference evidence="5 6" key="1">
    <citation type="journal article" date="2014" name="PLoS ONE">
        <title>The first complete genome sequence of the class fimbriimonadia in the phylum armatimonadetes.</title>
        <authorList>
            <person name="Hu Z.Y."/>
            <person name="Wang Y.Z."/>
            <person name="Im W.T."/>
            <person name="Wang S.Y."/>
            <person name="Zhao G.P."/>
            <person name="Zheng H.J."/>
            <person name="Quan Z.X."/>
        </authorList>
    </citation>
    <scope>NUCLEOTIDE SEQUENCE [LARGE SCALE GENOMIC DNA]</scope>
    <source>
        <strain evidence="5">Gsoil 348</strain>
    </source>
</reference>
<keyword evidence="1" id="KW-0328">Glycosyltransferase</keyword>
<dbReference type="InterPro" id="IPR028098">
    <property type="entry name" value="Glyco_trans_4-like_N"/>
</dbReference>
<name>A0A068NY58_FIMGI</name>